<keyword evidence="2" id="KW-0472">Membrane</keyword>
<sequence length="84" mass="8821">MLWALGSFGASDEALHRAIIFAVAGLWCFIATGLALGWAIQGFVIRQKAAEEDSDEPPAASSHRPPPSPPPSGRPPHPSKPSGH</sequence>
<dbReference type="STRING" id="1285242.A6A04_17930"/>
<keyword evidence="2" id="KW-1133">Transmembrane helix</keyword>
<organism evidence="3 4">
    <name type="scientific">Paramagnetospirillum marisnigri</name>
    <dbReference type="NCBI Taxonomy" id="1285242"/>
    <lineage>
        <taxon>Bacteria</taxon>
        <taxon>Pseudomonadati</taxon>
        <taxon>Pseudomonadota</taxon>
        <taxon>Alphaproteobacteria</taxon>
        <taxon>Rhodospirillales</taxon>
        <taxon>Magnetospirillaceae</taxon>
        <taxon>Paramagnetospirillum</taxon>
    </lineage>
</organism>
<feature type="region of interest" description="Disordered" evidence="1">
    <location>
        <begin position="49"/>
        <end position="84"/>
    </location>
</feature>
<evidence type="ECO:0000313" key="4">
    <source>
        <dbReference type="Proteomes" id="UP000078428"/>
    </source>
</evidence>
<gene>
    <name evidence="3" type="ORF">A6A04_17930</name>
</gene>
<reference evidence="3 4" key="1">
    <citation type="submission" date="2016-04" db="EMBL/GenBank/DDBJ databases">
        <title>Draft genome sequence of freshwater magnetotactic bacteria Magnetospirillum marisnigri SP-1 and Magnetospirillum moscoviense BB-1.</title>
        <authorList>
            <person name="Koziaeva V."/>
            <person name="Dziuba M.V."/>
            <person name="Ivanov T.M."/>
            <person name="Kuznetsov B."/>
            <person name="Grouzdev D.S."/>
        </authorList>
    </citation>
    <scope>NUCLEOTIDE SEQUENCE [LARGE SCALE GENOMIC DNA]</scope>
    <source>
        <strain evidence="3 4">SP-1</strain>
    </source>
</reference>
<dbReference type="AlphaFoldDB" id="A0A178MR90"/>
<keyword evidence="4" id="KW-1185">Reference proteome</keyword>
<accession>A0A178MR90</accession>
<feature type="compositionally biased region" description="Pro residues" evidence="1">
    <location>
        <begin position="64"/>
        <end position="84"/>
    </location>
</feature>
<evidence type="ECO:0000256" key="2">
    <source>
        <dbReference type="SAM" id="Phobius"/>
    </source>
</evidence>
<dbReference type="EMBL" id="LWQT01000052">
    <property type="protein sequence ID" value="OAN50595.1"/>
    <property type="molecule type" value="Genomic_DNA"/>
</dbReference>
<proteinExistence type="predicted"/>
<protein>
    <submittedName>
        <fullName evidence="3">Uncharacterized protein</fullName>
    </submittedName>
</protein>
<dbReference type="OrthoDB" id="7359601at2"/>
<feature type="transmembrane region" description="Helical" evidence="2">
    <location>
        <begin position="20"/>
        <end position="40"/>
    </location>
</feature>
<evidence type="ECO:0000313" key="3">
    <source>
        <dbReference type="EMBL" id="OAN50595.1"/>
    </source>
</evidence>
<keyword evidence="2" id="KW-0812">Transmembrane</keyword>
<dbReference type="Proteomes" id="UP000078428">
    <property type="component" value="Unassembled WGS sequence"/>
</dbReference>
<evidence type="ECO:0000256" key="1">
    <source>
        <dbReference type="SAM" id="MobiDB-lite"/>
    </source>
</evidence>
<comment type="caution">
    <text evidence="3">The sequence shown here is derived from an EMBL/GenBank/DDBJ whole genome shotgun (WGS) entry which is preliminary data.</text>
</comment>
<name>A0A178MR90_9PROT</name>